<organism evidence="2 3">
    <name type="scientific">Flavobacterium aureirubrum</name>
    <dbReference type="NCBI Taxonomy" id="3133147"/>
    <lineage>
        <taxon>Bacteria</taxon>
        <taxon>Pseudomonadati</taxon>
        <taxon>Bacteroidota</taxon>
        <taxon>Flavobacteriia</taxon>
        <taxon>Flavobacteriales</taxon>
        <taxon>Flavobacteriaceae</taxon>
        <taxon>Flavobacterium</taxon>
    </lineage>
</organism>
<accession>A0ABU9MZW0</accession>
<dbReference type="Pfam" id="PF01381">
    <property type="entry name" value="HTH_3"/>
    <property type="match status" value="1"/>
</dbReference>
<dbReference type="PROSITE" id="PS50943">
    <property type="entry name" value="HTH_CROC1"/>
    <property type="match status" value="1"/>
</dbReference>
<evidence type="ECO:0000259" key="1">
    <source>
        <dbReference type="PROSITE" id="PS50943"/>
    </source>
</evidence>
<dbReference type="Proteomes" id="UP001460072">
    <property type="component" value="Unassembled WGS sequence"/>
</dbReference>
<sequence>MKREELLKSKEYWITKIQLDLFELINKYMKENNLNKTQLATKLGVSKGYITQILNGNFDHKISKLIELSLAFDRVPVLEYEKINDYLFDDYHGLLDKQRKQIQIVIDYSDLHLFKEGDFKSFSRKHFSDKTRVKDISADIDFKFNTPLKINNCIN</sequence>
<feature type="domain" description="HTH cro/C1-type" evidence="1">
    <location>
        <begin position="25"/>
        <end position="78"/>
    </location>
</feature>
<evidence type="ECO:0000313" key="2">
    <source>
        <dbReference type="EMBL" id="MEM0541021.1"/>
    </source>
</evidence>
<proteinExistence type="predicted"/>
<comment type="caution">
    <text evidence="2">The sequence shown here is derived from an EMBL/GenBank/DDBJ whole genome shotgun (WGS) entry which is preliminary data.</text>
</comment>
<keyword evidence="3" id="KW-1185">Reference proteome</keyword>
<dbReference type="RefSeq" id="WP_342694267.1">
    <property type="nucleotide sequence ID" value="NZ_JBCGDO010000001.1"/>
</dbReference>
<protein>
    <submittedName>
        <fullName evidence="2">Helix-turn-helix transcriptional regulator</fullName>
    </submittedName>
</protein>
<dbReference type="InterPro" id="IPR001387">
    <property type="entry name" value="Cro/C1-type_HTH"/>
</dbReference>
<dbReference type="InterPro" id="IPR010982">
    <property type="entry name" value="Lambda_DNA-bd_dom_sf"/>
</dbReference>
<name>A0ABU9MZW0_9FLAO</name>
<evidence type="ECO:0000313" key="3">
    <source>
        <dbReference type="Proteomes" id="UP001460072"/>
    </source>
</evidence>
<dbReference type="Gene3D" id="1.10.260.40">
    <property type="entry name" value="lambda repressor-like DNA-binding domains"/>
    <property type="match status" value="1"/>
</dbReference>
<reference evidence="2 3" key="1">
    <citation type="submission" date="2024-03" db="EMBL/GenBank/DDBJ databases">
        <title>Two novel species of the genus Flavobacterium exhibiting potentially degradation of complex polysaccharides.</title>
        <authorList>
            <person name="Lian X."/>
        </authorList>
    </citation>
    <scope>NUCLEOTIDE SEQUENCE [LARGE SCALE GENOMIC DNA]</scope>
    <source>
        <strain evidence="3">j3</strain>
    </source>
</reference>
<dbReference type="EMBL" id="JBCGDO010000001">
    <property type="protein sequence ID" value="MEM0541021.1"/>
    <property type="molecule type" value="Genomic_DNA"/>
</dbReference>
<gene>
    <name evidence="2" type="ORF">WFZ85_00175</name>
</gene>
<dbReference type="CDD" id="cd00093">
    <property type="entry name" value="HTH_XRE"/>
    <property type="match status" value="1"/>
</dbReference>
<dbReference type="SUPFAM" id="SSF47413">
    <property type="entry name" value="lambda repressor-like DNA-binding domains"/>
    <property type="match status" value="1"/>
</dbReference>